<reference evidence="2 3" key="1">
    <citation type="journal article" date="2018" name="Sci. Rep.">
        <title>Raphidocelis subcapitata (=Pseudokirchneriella subcapitata) provides an insight into genome evolution and environmental adaptations in the Sphaeropleales.</title>
        <authorList>
            <person name="Suzuki S."/>
            <person name="Yamaguchi H."/>
            <person name="Nakajima N."/>
            <person name="Kawachi M."/>
        </authorList>
    </citation>
    <scope>NUCLEOTIDE SEQUENCE [LARGE SCALE GENOMIC DNA]</scope>
    <source>
        <strain evidence="2 3">NIES-35</strain>
    </source>
</reference>
<dbReference type="Pfam" id="PF00686">
    <property type="entry name" value="CBM_20"/>
    <property type="match status" value="1"/>
</dbReference>
<dbReference type="InterPro" id="IPR013784">
    <property type="entry name" value="Carb-bd-like_fold"/>
</dbReference>
<proteinExistence type="predicted"/>
<dbReference type="Proteomes" id="UP000247498">
    <property type="component" value="Unassembled WGS sequence"/>
</dbReference>
<feature type="domain" description="CBM20" evidence="1">
    <location>
        <begin position="47"/>
        <end position="172"/>
    </location>
</feature>
<dbReference type="GO" id="GO:2001070">
    <property type="term" value="F:starch binding"/>
    <property type="evidence" value="ECO:0007669"/>
    <property type="project" value="InterPro"/>
</dbReference>
<dbReference type="AlphaFoldDB" id="A0A2V0P707"/>
<dbReference type="GO" id="GO:0016020">
    <property type="term" value="C:membrane"/>
    <property type="evidence" value="ECO:0007669"/>
    <property type="project" value="TreeGrafter"/>
</dbReference>
<organism evidence="2 3">
    <name type="scientific">Raphidocelis subcapitata</name>
    <dbReference type="NCBI Taxonomy" id="307507"/>
    <lineage>
        <taxon>Eukaryota</taxon>
        <taxon>Viridiplantae</taxon>
        <taxon>Chlorophyta</taxon>
        <taxon>core chlorophytes</taxon>
        <taxon>Chlorophyceae</taxon>
        <taxon>CS clade</taxon>
        <taxon>Sphaeropleales</taxon>
        <taxon>Selenastraceae</taxon>
        <taxon>Raphidocelis</taxon>
    </lineage>
</organism>
<dbReference type="PANTHER" id="PTHR15048:SF0">
    <property type="entry name" value="STARCH-BINDING DOMAIN-CONTAINING PROTEIN 1"/>
    <property type="match status" value="1"/>
</dbReference>
<dbReference type="PANTHER" id="PTHR15048">
    <property type="entry name" value="STARCH-BINDING DOMAIN-CONTAINING PROTEIN 1"/>
    <property type="match status" value="1"/>
</dbReference>
<dbReference type="Gene3D" id="2.60.40.10">
    <property type="entry name" value="Immunoglobulins"/>
    <property type="match status" value="1"/>
</dbReference>
<keyword evidence="3" id="KW-1185">Reference proteome</keyword>
<dbReference type="InParanoid" id="A0A2V0P707"/>
<accession>A0A2V0P707</accession>
<dbReference type="CDD" id="cd05467">
    <property type="entry name" value="CBM20"/>
    <property type="match status" value="1"/>
</dbReference>
<dbReference type="SMART" id="SM01065">
    <property type="entry name" value="CBM_2"/>
    <property type="match status" value="1"/>
</dbReference>
<dbReference type="EMBL" id="BDRX01000043">
    <property type="protein sequence ID" value="GBF93653.1"/>
    <property type="molecule type" value="Genomic_DNA"/>
</dbReference>
<comment type="caution">
    <text evidence="2">The sequence shown here is derived from an EMBL/GenBank/DDBJ whole genome shotgun (WGS) entry which is preliminary data.</text>
</comment>
<name>A0A2V0P707_9CHLO</name>
<sequence length="265" mass="26860">MAALSAACPVTGCSHGSRRFQGGISRPRRTALFVRASHAGQGPVTAAPPGPKVRVSFRLPYRVDFGQDVAVVGSIDEFGSWQPHRAVALRWTEGDWWTGDVELPAGTNVQMEYKYVIRNPGGDCALWQPGSNFTLSLSSLLPVVAPGGGRGGAVAAAAPAPAGVAVRDAWDGAVRDVQLELARPAAAEHSAALAAALEELTATVAQAEALPGGGSGAGNPASLERLLADRALAAAARRAASAATALEAARSQGQLAAVSSAVTGA</sequence>
<dbReference type="PROSITE" id="PS51166">
    <property type="entry name" value="CBM20"/>
    <property type="match status" value="1"/>
</dbReference>
<dbReference type="SUPFAM" id="SSF49452">
    <property type="entry name" value="Starch-binding domain-like"/>
    <property type="match status" value="1"/>
</dbReference>
<evidence type="ECO:0000259" key="1">
    <source>
        <dbReference type="PROSITE" id="PS51166"/>
    </source>
</evidence>
<evidence type="ECO:0000313" key="2">
    <source>
        <dbReference type="EMBL" id="GBF93653.1"/>
    </source>
</evidence>
<dbReference type="OrthoDB" id="529758at2759"/>
<dbReference type="InterPro" id="IPR002044">
    <property type="entry name" value="CBM20"/>
</dbReference>
<evidence type="ECO:0000313" key="3">
    <source>
        <dbReference type="Proteomes" id="UP000247498"/>
    </source>
</evidence>
<protein>
    <recommendedName>
        <fullName evidence="1">CBM20 domain-containing protein</fullName>
    </recommendedName>
</protein>
<gene>
    <name evidence="2" type="ORF">Rsub_06756</name>
</gene>
<dbReference type="InterPro" id="IPR013783">
    <property type="entry name" value="Ig-like_fold"/>
</dbReference>
<dbReference type="STRING" id="307507.A0A2V0P707"/>